<sequence length="875" mass="89472">ATPVNGGDAPVYQWKLNGNNVGTNAPTYTNAALANGDQVSVVMTSSAACASPSAVTSNTVTMTVTSTLVPSVSIAANPGNQICTGTSVTFTATPVNGGDAPVYQWKLNGNNVGTNAPTYTNASLANGDQVSVVMTSSAACASPSAVTSNTVTMTVTSTLVPSVSIAANPGNEICTGTSVTFTATPVNGGDAPVYQWKLNGNTVGTNAPTYTNAALANGDQVSVVMTSSAACASPTAATSNTVTMTVTSTLVPSVSIAANPGNEICTGTSVTFTATPVNGGDAPVYQWKLNGNNVGTNAPTYTNAALANGDQVSVVMTSSAACASPSAVTSNTVTMTVTSTLVPSVSIAANPGNQICTGTSVTFTATPVNGGDAPVYQWKLNGNNVGTNAPTYTNASLANGDQVSVVMTSSATCASPSLATSNTVTMTVTSTLVPSVSIAANPGNEICTGTSVTFTATPVNGGDAPVYQWKLNGNNVGTNSATYTNAALANGDQVSVVMTSSATCASPTAATSNTVTMTVTSTLVPSVSIAANPGNEICTGTSVTFTATPVNGGDAPVYQWKLNGNNVGTNAPTYTNAALANGDQVSVVMTSSATCASPASATSNTVTIAISPLSTYYQDLDGDGYGNPAESIQSCTKPTGYVENNTDCNDFLAAINPGAIEICGNGIDENCNGMDDDVCSEVIPILRTRTYAIKEGDRGIIPAVLEVTLDSEATQEVSLNYTTVNEQARAGEDYVATSGVLTIPTGSRSGRISIGIIGDTRQESNERFAIQFSSPINVRLPENPISSVLILDDDKAPKVSVLLKQGELWKVKHVPGQIEELTIFTQNGFQLYQKNNLSNELQLPYFAPGSYFFAVRFQDEYGDYQLMQGVLIIKN</sequence>
<dbReference type="SMART" id="SM00237">
    <property type="entry name" value="Calx_beta"/>
    <property type="match status" value="1"/>
</dbReference>
<keyword evidence="1" id="KW-0732">Signal</keyword>
<feature type="domain" description="Calx-beta" evidence="4">
    <location>
        <begin position="671"/>
        <end position="773"/>
    </location>
</feature>
<organism evidence="5 6">
    <name type="scientific">Algoriphagus aquaeductus</name>
    <dbReference type="NCBI Taxonomy" id="475299"/>
    <lineage>
        <taxon>Bacteria</taxon>
        <taxon>Pseudomonadati</taxon>
        <taxon>Bacteroidota</taxon>
        <taxon>Cytophagia</taxon>
        <taxon>Cytophagales</taxon>
        <taxon>Cyclobacteriaceae</taxon>
        <taxon>Algoriphagus</taxon>
    </lineage>
</organism>
<feature type="non-terminal residue" evidence="5">
    <location>
        <position position="1"/>
    </location>
</feature>
<keyword evidence="3" id="KW-0106">Calcium</keyword>
<keyword evidence="2" id="KW-0677">Repeat</keyword>
<dbReference type="RefSeq" id="WP_245943424.1">
    <property type="nucleotide sequence ID" value="NZ_QKTX01000013.1"/>
</dbReference>
<evidence type="ECO:0000256" key="2">
    <source>
        <dbReference type="ARBA" id="ARBA00022737"/>
    </source>
</evidence>
<dbReference type="InterPro" id="IPR013783">
    <property type="entry name" value="Ig-like_fold"/>
</dbReference>
<proteinExistence type="predicted"/>
<dbReference type="InterPro" id="IPR038081">
    <property type="entry name" value="CalX-like_sf"/>
</dbReference>
<reference evidence="5 6" key="1">
    <citation type="submission" date="2018-06" db="EMBL/GenBank/DDBJ databases">
        <title>Genomic Encyclopedia of Archaeal and Bacterial Type Strains, Phase II (KMG-II): from individual species to whole genera.</title>
        <authorList>
            <person name="Goeker M."/>
        </authorList>
    </citation>
    <scope>NUCLEOTIDE SEQUENCE [LARGE SCALE GENOMIC DNA]</scope>
    <source>
        <strain evidence="5 6">T4</strain>
    </source>
</reference>
<dbReference type="GO" id="GO:0016020">
    <property type="term" value="C:membrane"/>
    <property type="evidence" value="ECO:0007669"/>
    <property type="project" value="InterPro"/>
</dbReference>
<protein>
    <submittedName>
        <fullName evidence="5">Putative metal-binding protein</fullName>
    </submittedName>
</protein>
<name>A0A326RMB4_9BACT</name>
<dbReference type="Pfam" id="PF03160">
    <property type="entry name" value="Calx-beta"/>
    <property type="match status" value="1"/>
</dbReference>
<dbReference type="EMBL" id="QKTX01000013">
    <property type="protein sequence ID" value="PZV79742.1"/>
    <property type="molecule type" value="Genomic_DNA"/>
</dbReference>
<dbReference type="SUPFAM" id="SSF141072">
    <property type="entry name" value="CalX-like"/>
    <property type="match status" value="1"/>
</dbReference>
<accession>A0A326RMB4</accession>
<dbReference type="InterPro" id="IPR003644">
    <property type="entry name" value="Calx_beta"/>
</dbReference>
<dbReference type="InterPro" id="IPR021655">
    <property type="entry name" value="Put_metal-bd"/>
</dbReference>
<dbReference type="GO" id="GO:0007154">
    <property type="term" value="P:cell communication"/>
    <property type="evidence" value="ECO:0007669"/>
    <property type="project" value="InterPro"/>
</dbReference>
<evidence type="ECO:0000313" key="5">
    <source>
        <dbReference type="EMBL" id="PZV79742.1"/>
    </source>
</evidence>
<dbReference type="Proteomes" id="UP000248917">
    <property type="component" value="Unassembled WGS sequence"/>
</dbReference>
<comment type="caution">
    <text evidence="5">The sequence shown here is derived from an EMBL/GenBank/DDBJ whole genome shotgun (WGS) entry which is preliminary data.</text>
</comment>
<dbReference type="Gene3D" id="2.60.40.10">
    <property type="entry name" value="Immunoglobulins"/>
    <property type="match status" value="6"/>
</dbReference>
<evidence type="ECO:0000256" key="3">
    <source>
        <dbReference type="ARBA" id="ARBA00022837"/>
    </source>
</evidence>
<dbReference type="Gene3D" id="2.60.40.2030">
    <property type="match status" value="1"/>
</dbReference>
<evidence type="ECO:0000256" key="1">
    <source>
        <dbReference type="ARBA" id="ARBA00022729"/>
    </source>
</evidence>
<dbReference type="AlphaFoldDB" id="A0A326RMB4"/>
<gene>
    <name evidence="5" type="ORF">CLV31_11358</name>
</gene>
<dbReference type="Pfam" id="PF11617">
    <property type="entry name" value="Cu-binding_MopE"/>
    <property type="match status" value="1"/>
</dbReference>
<keyword evidence="6" id="KW-1185">Reference proteome</keyword>
<evidence type="ECO:0000313" key="6">
    <source>
        <dbReference type="Proteomes" id="UP000248917"/>
    </source>
</evidence>
<evidence type="ECO:0000259" key="4">
    <source>
        <dbReference type="SMART" id="SM00237"/>
    </source>
</evidence>